<dbReference type="AlphaFoldDB" id="A0AAV7J857"/>
<keyword evidence="2" id="KW-1185">Reference proteome</keyword>
<dbReference type="Proteomes" id="UP000826195">
    <property type="component" value="Unassembled WGS sequence"/>
</dbReference>
<evidence type="ECO:0000313" key="2">
    <source>
        <dbReference type="Proteomes" id="UP000826195"/>
    </source>
</evidence>
<evidence type="ECO:0000313" key="1">
    <source>
        <dbReference type="EMBL" id="KAH0568514.1"/>
    </source>
</evidence>
<gene>
    <name evidence="1" type="ORF">KQX54_021116</name>
</gene>
<name>A0AAV7J857_COTGL</name>
<proteinExistence type="predicted"/>
<reference evidence="1 2" key="1">
    <citation type="journal article" date="2021" name="J. Hered.">
        <title>A chromosome-level genome assembly of the parasitoid wasp, Cotesia glomerata (Hymenoptera: Braconidae).</title>
        <authorList>
            <person name="Pinto B.J."/>
            <person name="Weis J.J."/>
            <person name="Gamble T."/>
            <person name="Ode P.J."/>
            <person name="Paul R."/>
            <person name="Zaspel J.M."/>
        </authorList>
    </citation>
    <scope>NUCLEOTIDE SEQUENCE [LARGE SCALE GENOMIC DNA]</scope>
    <source>
        <strain evidence="1">CgM1</strain>
    </source>
</reference>
<accession>A0AAV7J857</accession>
<protein>
    <submittedName>
        <fullName evidence="1">Uncharacterized protein</fullName>
    </submittedName>
</protein>
<dbReference type="EMBL" id="JAHXZJ010000001">
    <property type="protein sequence ID" value="KAH0568514.1"/>
    <property type="molecule type" value="Genomic_DNA"/>
</dbReference>
<sequence length="104" mass="11633">MKGLKICRESCFDVVPLSNDAPEPIGAAMAERRFMERFLSKAVPVASWSLGRGRRHVPRSTAAPFTPDFHREATQGATRYHITFLLCYLETVREHFAAAKGTPV</sequence>
<comment type="caution">
    <text evidence="1">The sequence shown here is derived from an EMBL/GenBank/DDBJ whole genome shotgun (WGS) entry which is preliminary data.</text>
</comment>
<organism evidence="1 2">
    <name type="scientific">Cotesia glomerata</name>
    <name type="common">Lepidopteran parasitic wasp</name>
    <name type="synonym">Apanteles glomeratus</name>
    <dbReference type="NCBI Taxonomy" id="32391"/>
    <lineage>
        <taxon>Eukaryota</taxon>
        <taxon>Metazoa</taxon>
        <taxon>Ecdysozoa</taxon>
        <taxon>Arthropoda</taxon>
        <taxon>Hexapoda</taxon>
        <taxon>Insecta</taxon>
        <taxon>Pterygota</taxon>
        <taxon>Neoptera</taxon>
        <taxon>Endopterygota</taxon>
        <taxon>Hymenoptera</taxon>
        <taxon>Apocrita</taxon>
        <taxon>Ichneumonoidea</taxon>
        <taxon>Braconidae</taxon>
        <taxon>Microgastrinae</taxon>
        <taxon>Cotesia</taxon>
    </lineage>
</organism>